<dbReference type="InterPro" id="IPR041628">
    <property type="entry name" value="ChlI/MoxR_AAA_lid"/>
</dbReference>
<protein>
    <recommendedName>
        <fullName evidence="2">AAA+ ATPase domain-containing protein</fullName>
    </recommendedName>
</protein>
<feature type="region of interest" description="Disordered" evidence="1">
    <location>
        <begin position="1"/>
        <end position="31"/>
    </location>
</feature>
<feature type="domain" description="AAA+ ATPase" evidence="2">
    <location>
        <begin position="65"/>
        <end position="206"/>
    </location>
</feature>
<keyword evidence="4" id="KW-1185">Reference proteome</keyword>
<proteinExistence type="predicted"/>
<dbReference type="STRING" id="857290.HMPREF9156_01054"/>
<dbReference type="InterPro" id="IPR027417">
    <property type="entry name" value="P-loop_NTPase"/>
</dbReference>
<comment type="caution">
    <text evidence="3">The sequence shown here is derived from an EMBL/GenBank/DDBJ whole genome shotgun (WGS) entry which is preliminary data.</text>
</comment>
<dbReference type="Gene3D" id="3.40.50.300">
    <property type="entry name" value="P-loop containing nucleotide triphosphate hydrolases"/>
    <property type="match status" value="1"/>
</dbReference>
<dbReference type="Proteomes" id="UP000006415">
    <property type="component" value="Unassembled WGS sequence"/>
</dbReference>
<dbReference type="InterPro" id="IPR011703">
    <property type="entry name" value="ATPase_AAA-3"/>
</dbReference>
<evidence type="ECO:0000256" key="1">
    <source>
        <dbReference type="SAM" id="MobiDB-lite"/>
    </source>
</evidence>
<dbReference type="GeneID" id="97291983"/>
<gene>
    <name evidence="3" type="ORF">HMPREF9156_01054</name>
</gene>
<dbReference type="PANTHER" id="PTHR42759">
    <property type="entry name" value="MOXR FAMILY PROTEIN"/>
    <property type="match status" value="1"/>
</dbReference>
<dbReference type="GO" id="GO:0005524">
    <property type="term" value="F:ATP binding"/>
    <property type="evidence" value="ECO:0007669"/>
    <property type="project" value="InterPro"/>
</dbReference>
<dbReference type="RefSeq" id="WP_007148117.1">
    <property type="nucleotide sequence ID" value="NZ_AKCI01000001.1"/>
</dbReference>
<dbReference type="Pfam" id="PF17863">
    <property type="entry name" value="AAA_lid_2"/>
    <property type="match status" value="1"/>
</dbReference>
<evidence type="ECO:0000313" key="4">
    <source>
        <dbReference type="Proteomes" id="UP000006415"/>
    </source>
</evidence>
<dbReference type="EMBL" id="AGZS01000006">
    <property type="protein sequence ID" value="EJD64559.1"/>
    <property type="molecule type" value="Genomic_DNA"/>
</dbReference>
<dbReference type="PANTHER" id="PTHR42759:SF1">
    <property type="entry name" value="MAGNESIUM-CHELATASE SUBUNIT CHLD"/>
    <property type="match status" value="1"/>
</dbReference>
<name>J0WYB0_9BIFI</name>
<dbReference type="InterPro" id="IPR003593">
    <property type="entry name" value="AAA+_ATPase"/>
</dbReference>
<organism evidence="3 4">
    <name type="scientific">Scardovia wiggsiae F0424</name>
    <dbReference type="NCBI Taxonomy" id="857290"/>
    <lineage>
        <taxon>Bacteria</taxon>
        <taxon>Bacillati</taxon>
        <taxon>Actinomycetota</taxon>
        <taxon>Actinomycetes</taxon>
        <taxon>Bifidobacteriales</taxon>
        <taxon>Bifidobacteriaceae</taxon>
        <taxon>Scardovia</taxon>
    </lineage>
</organism>
<dbReference type="OrthoDB" id="9808397at2"/>
<reference evidence="3 4" key="1">
    <citation type="submission" date="2012-01" db="EMBL/GenBank/DDBJ databases">
        <title>The Genome Sequence of Scardovia wiggsiae F0424.</title>
        <authorList>
            <consortium name="The Broad Institute Genome Sequencing Platform"/>
            <person name="Earl A."/>
            <person name="Ward D."/>
            <person name="Feldgarden M."/>
            <person name="Gevers D."/>
            <person name="Izard J."/>
            <person name="Ganesan A."/>
            <person name="Baranova O.V."/>
            <person name="Blanton J.M."/>
            <person name="Tanner A.C."/>
            <person name="Mathney J."/>
            <person name="Dewhirst F.E."/>
            <person name="Young S.K."/>
            <person name="Zeng Q."/>
            <person name="Gargeya S."/>
            <person name="Fitzgerald M."/>
            <person name="Haas B."/>
            <person name="Abouelleil A."/>
            <person name="Alvarado L."/>
            <person name="Arachchi H.M."/>
            <person name="Berlin A."/>
            <person name="Chapman S.B."/>
            <person name="Gearin G."/>
            <person name="Goldberg J."/>
            <person name="Griggs A."/>
            <person name="Gujja S."/>
            <person name="Hansen M."/>
            <person name="Heiman D."/>
            <person name="Howarth C."/>
            <person name="Larimer J."/>
            <person name="Lui A."/>
            <person name="MacDonald P.J.P."/>
            <person name="McCowen C."/>
            <person name="Montmayeur A."/>
            <person name="Murphy C."/>
            <person name="Neiman D."/>
            <person name="Pearson M."/>
            <person name="Priest M."/>
            <person name="Roberts A."/>
            <person name="Saif S."/>
            <person name="Shea T."/>
            <person name="Sisk P."/>
            <person name="Stolte C."/>
            <person name="Sykes S."/>
            <person name="Wortman J."/>
            <person name="Nusbaum C."/>
            <person name="Birren B."/>
        </authorList>
    </citation>
    <scope>NUCLEOTIDE SEQUENCE [LARGE SCALE GENOMIC DNA]</scope>
    <source>
        <strain evidence="3 4">F0424</strain>
    </source>
</reference>
<sequence length="354" mass="38146">MELFSSHNDGQDHSADTSGPRESSPLGSDVTDHNKELAERIRRRFSQGLVGQDDLRESLIITLVAGGHILIESVPGLAKTTAARILASCVSGSFKRIQCTPDLMPSDIVGTQIFDFASQKMVTQIGPINANIVLLDEINRSSAKTQSAMLEAMAEGAATIGGERISLPDPFMVIATENPIEEEGTYTLPEAQMDRFTMKAVMTYPSDTDEVSMLTMLSGQNSDVPSTGSDPETSISLQDVAYLRQNARKVHISQAVKEYIVDLVATSRGAGQHPINGLSTLVRLGASPRASIALMRVAQAQALLSGRDYVIPEDIKAYAHDVLRHRILMTFEALADGVASDQVIDSIIETVPVP</sequence>
<accession>J0WYB0</accession>
<dbReference type="SUPFAM" id="SSF52540">
    <property type="entry name" value="P-loop containing nucleoside triphosphate hydrolases"/>
    <property type="match status" value="1"/>
</dbReference>
<evidence type="ECO:0000313" key="3">
    <source>
        <dbReference type="EMBL" id="EJD64559.1"/>
    </source>
</evidence>
<evidence type="ECO:0000259" key="2">
    <source>
        <dbReference type="SMART" id="SM00382"/>
    </source>
</evidence>
<dbReference type="Gene3D" id="1.10.8.80">
    <property type="entry name" value="Magnesium chelatase subunit I, C-Terminal domain"/>
    <property type="match status" value="1"/>
</dbReference>
<dbReference type="Pfam" id="PF07726">
    <property type="entry name" value="AAA_3"/>
    <property type="match status" value="1"/>
</dbReference>
<dbReference type="PIRSF" id="PIRSF002849">
    <property type="entry name" value="AAA_ATPase_chaperone_MoxR_prd"/>
    <property type="match status" value="1"/>
</dbReference>
<dbReference type="GO" id="GO:0016887">
    <property type="term" value="F:ATP hydrolysis activity"/>
    <property type="evidence" value="ECO:0007669"/>
    <property type="project" value="InterPro"/>
</dbReference>
<dbReference type="InterPro" id="IPR050764">
    <property type="entry name" value="CbbQ/NirQ/NorQ/GpvN"/>
</dbReference>
<dbReference type="AlphaFoldDB" id="J0WYB0"/>
<dbReference type="SMART" id="SM00382">
    <property type="entry name" value="AAA"/>
    <property type="match status" value="1"/>
</dbReference>
<dbReference type="eggNOG" id="COG0714">
    <property type="taxonomic scope" value="Bacteria"/>
</dbReference>
<dbReference type="HOGENOM" id="CLU_034716_2_0_11"/>